<dbReference type="EMBL" id="MLYV02000468">
    <property type="protein sequence ID" value="PSR93757.1"/>
    <property type="molecule type" value="Genomic_DNA"/>
</dbReference>
<reference evidence="3 4" key="1">
    <citation type="submission" date="2018-02" db="EMBL/GenBank/DDBJ databases">
        <title>Genome sequence of the basidiomycete white-rot fungus Phlebia centrifuga.</title>
        <authorList>
            <person name="Granchi Z."/>
            <person name="Peng M."/>
            <person name="de Vries R.P."/>
            <person name="Hilden K."/>
            <person name="Makela M.R."/>
            <person name="Grigoriev I."/>
            <person name="Riley R."/>
        </authorList>
    </citation>
    <scope>NUCLEOTIDE SEQUENCE [LARGE SCALE GENOMIC DNA]</scope>
    <source>
        <strain evidence="3 4">FBCC195</strain>
    </source>
</reference>
<evidence type="ECO:0000313" key="3">
    <source>
        <dbReference type="EMBL" id="PSR93757.1"/>
    </source>
</evidence>
<name>A0A2R6PN51_9APHY</name>
<dbReference type="Gene3D" id="1.20.1280.50">
    <property type="match status" value="1"/>
</dbReference>
<dbReference type="SUPFAM" id="SSF81383">
    <property type="entry name" value="F-box domain"/>
    <property type="match status" value="1"/>
</dbReference>
<feature type="region of interest" description="Disordered" evidence="1">
    <location>
        <begin position="174"/>
        <end position="204"/>
    </location>
</feature>
<dbReference type="Proteomes" id="UP000186601">
    <property type="component" value="Unassembled WGS sequence"/>
</dbReference>
<protein>
    <recommendedName>
        <fullName evidence="2">F-box domain-containing protein</fullName>
    </recommendedName>
</protein>
<organism evidence="3 4">
    <name type="scientific">Hermanssonia centrifuga</name>
    <dbReference type="NCBI Taxonomy" id="98765"/>
    <lineage>
        <taxon>Eukaryota</taxon>
        <taxon>Fungi</taxon>
        <taxon>Dikarya</taxon>
        <taxon>Basidiomycota</taxon>
        <taxon>Agaricomycotina</taxon>
        <taxon>Agaricomycetes</taxon>
        <taxon>Polyporales</taxon>
        <taxon>Meruliaceae</taxon>
        <taxon>Hermanssonia</taxon>
    </lineage>
</organism>
<dbReference type="STRING" id="98765.A0A2R6PN51"/>
<evidence type="ECO:0000259" key="2">
    <source>
        <dbReference type="PROSITE" id="PS50181"/>
    </source>
</evidence>
<dbReference type="Pfam" id="PF12937">
    <property type="entry name" value="F-box-like"/>
    <property type="match status" value="1"/>
</dbReference>
<sequence>MNEFESLPVELIAEILGELDITSLITVSYLSRRLHTIASDPSLNPWRRPILRNLRGHPDASYEPCLKHLSVRRNVPRHNWVEIISLARAEWLLYEATLPNLKESEWEEGFNRRFLPGWRKWKKELGTWKEAFIKCLVVELADVRIIALGVLNKPRGSTTLNYNARIFLHPPGVEKTETAETPPENNTSAGPSTVGDDSTHRSRRPADINQVYRNMMHPTPARSHDNYPFYTPGGEDRRWIGSGEFEEGGMQWVGGLMLTAQIIGPHTKEAFTDGPRLQDWDLVTGSNRGQYASLTWADLSAIAPWLDVTKIDGPGLGID</sequence>
<gene>
    <name evidence="3" type="ORF">PHLCEN_2v4652</name>
</gene>
<keyword evidence="4" id="KW-1185">Reference proteome</keyword>
<dbReference type="InterPro" id="IPR036047">
    <property type="entry name" value="F-box-like_dom_sf"/>
</dbReference>
<feature type="domain" description="F-box" evidence="2">
    <location>
        <begin position="1"/>
        <end position="49"/>
    </location>
</feature>
<evidence type="ECO:0000256" key="1">
    <source>
        <dbReference type="SAM" id="MobiDB-lite"/>
    </source>
</evidence>
<proteinExistence type="predicted"/>
<comment type="caution">
    <text evidence="3">The sequence shown here is derived from an EMBL/GenBank/DDBJ whole genome shotgun (WGS) entry which is preliminary data.</text>
</comment>
<dbReference type="AlphaFoldDB" id="A0A2R6PN51"/>
<dbReference type="OrthoDB" id="2532648at2759"/>
<dbReference type="PROSITE" id="PS50181">
    <property type="entry name" value="FBOX"/>
    <property type="match status" value="1"/>
</dbReference>
<accession>A0A2R6PN51</accession>
<evidence type="ECO:0000313" key="4">
    <source>
        <dbReference type="Proteomes" id="UP000186601"/>
    </source>
</evidence>
<dbReference type="InterPro" id="IPR001810">
    <property type="entry name" value="F-box_dom"/>
</dbReference>